<feature type="transmembrane region" description="Helical" evidence="2">
    <location>
        <begin position="111"/>
        <end position="130"/>
    </location>
</feature>
<reference evidence="5" key="2">
    <citation type="submission" date="2017-05" db="EMBL/GenBank/DDBJ databases">
        <authorList>
            <consortium name="The Broad Institute Genomics Platform"/>
            <consortium name="The Broad Institute Genomic Center for Infectious Diseases"/>
            <person name="Earl A."/>
            <person name="Manson A."/>
            <person name="Schwartman J."/>
            <person name="Gilmore M."/>
            <person name="Abouelleil A."/>
            <person name="Cao P."/>
            <person name="Chapman S."/>
            <person name="Cusick C."/>
            <person name="Shea T."/>
            <person name="Young S."/>
            <person name="Neafsey D."/>
            <person name="Nusbaum C."/>
            <person name="Birren B."/>
        </authorList>
    </citation>
    <scope>NUCLEOTIDE SEQUENCE</scope>
    <source>
        <strain evidence="5">9E7_DIV0242</strain>
    </source>
</reference>
<dbReference type="GO" id="GO:0003677">
    <property type="term" value="F:DNA binding"/>
    <property type="evidence" value="ECO:0007669"/>
    <property type="project" value="UniProtKB-KW"/>
</dbReference>
<dbReference type="OrthoDB" id="9805856at2"/>
<dbReference type="EMBL" id="NGMM01000008">
    <property type="protein sequence ID" value="OTP10587.1"/>
    <property type="molecule type" value="Genomic_DNA"/>
</dbReference>
<feature type="transmembrane region" description="Helical" evidence="2">
    <location>
        <begin position="150"/>
        <end position="173"/>
    </location>
</feature>
<name>A0A242JZ47_9ENTE</name>
<evidence type="ECO:0000313" key="4">
    <source>
        <dbReference type="EMBL" id="OTP10587.1"/>
    </source>
</evidence>
<dbReference type="AlphaFoldDB" id="A0A242JZ47"/>
<dbReference type="SMART" id="SM00530">
    <property type="entry name" value="HTH_XRE"/>
    <property type="match status" value="1"/>
</dbReference>
<dbReference type="EMBL" id="CP147247">
    <property type="protein sequence ID" value="WYJ91397.1"/>
    <property type="molecule type" value="Genomic_DNA"/>
</dbReference>
<keyword evidence="1" id="KW-0238">DNA-binding</keyword>
<feature type="domain" description="HTH cro/C1-type" evidence="3">
    <location>
        <begin position="7"/>
        <end position="61"/>
    </location>
</feature>
<reference evidence="5" key="3">
    <citation type="submission" date="2024-03" db="EMBL/GenBank/DDBJ databases">
        <title>The Genome Sequence of Enterococcus sp. DIV0242b.</title>
        <authorList>
            <consortium name="The Broad Institute Genomics Platform"/>
            <consortium name="The Broad Institute Microbial Omics Core"/>
            <consortium name="The Broad Institute Genomic Center for Infectious Diseases"/>
            <person name="Earl A."/>
            <person name="Manson A."/>
            <person name="Gilmore M."/>
            <person name="Schwartman J."/>
            <person name="Shea T."/>
            <person name="Abouelleil A."/>
            <person name="Cao P."/>
            <person name="Chapman S."/>
            <person name="Cusick C."/>
            <person name="Young S."/>
            <person name="Neafsey D."/>
            <person name="Nusbaum C."/>
            <person name="Birren B."/>
        </authorList>
    </citation>
    <scope>NUCLEOTIDE SEQUENCE</scope>
    <source>
        <strain evidence="5">9E7_DIV0242</strain>
    </source>
</reference>
<accession>A0A242JZ47</accession>
<evidence type="ECO:0000313" key="6">
    <source>
        <dbReference type="Proteomes" id="UP000195141"/>
    </source>
</evidence>
<gene>
    <name evidence="5" type="ORF">A5888_003165</name>
    <name evidence="4" type="ORF">A5888_003885</name>
</gene>
<dbReference type="InterPro" id="IPR010982">
    <property type="entry name" value="Lambda_DNA-bd_dom_sf"/>
</dbReference>
<sequence>MEISQVVKRERNEQQLTQDQLAEKLFVSKKTISNWETGRTTPDIESLIRLAHLFELSLDSLLLEGSNVVEDIKKREKLAELTQIYWLGPVITEILLLILLYLPSGNAENEWMLGIIVLAATTNLLSIIYFKSKIYHLKGTEEKLYKELKYMRITGIVFLVVILLFLFIIYTIYS</sequence>
<dbReference type="SUPFAM" id="SSF47413">
    <property type="entry name" value="lambda repressor-like DNA-binding domains"/>
    <property type="match status" value="1"/>
</dbReference>
<keyword evidence="2" id="KW-1133">Transmembrane helix</keyword>
<dbReference type="PANTHER" id="PTHR46558">
    <property type="entry name" value="TRACRIPTIONAL REGULATORY PROTEIN-RELATED-RELATED"/>
    <property type="match status" value="1"/>
</dbReference>
<keyword evidence="2" id="KW-0472">Membrane</keyword>
<dbReference type="PANTHER" id="PTHR46558:SF15">
    <property type="entry name" value="HELIX-TURN-HELIX DOMAIN PROTEIN"/>
    <property type="match status" value="1"/>
</dbReference>
<dbReference type="RefSeq" id="WP_086350866.1">
    <property type="nucleotide sequence ID" value="NZ_CP147247.1"/>
</dbReference>
<feature type="transmembrane region" description="Helical" evidence="2">
    <location>
        <begin position="84"/>
        <end position="105"/>
    </location>
</feature>
<keyword evidence="6" id="KW-1185">Reference proteome</keyword>
<proteinExistence type="predicted"/>
<dbReference type="Gene3D" id="1.10.260.40">
    <property type="entry name" value="lambda repressor-like DNA-binding domains"/>
    <property type="match status" value="1"/>
</dbReference>
<protein>
    <recommendedName>
        <fullName evidence="3">HTH cro/C1-type domain-containing protein</fullName>
    </recommendedName>
</protein>
<evidence type="ECO:0000256" key="2">
    <source>
        <dbReference type="SAM" id="Phobius"/>
    </source>
</evidence>
<evidence type="ECO:0000259" key="3">
    <source>
        <dbReference type="PROSITE" id="PS50943"/>
    </source>
</evidence>
<evidence type="ECO:0000313" key="5">
    <source>
        <dbReference type="EMBL" id="WYJ91397.1"/>
    </source>
</evidence>
<organism evidence="4">
    <name type="scientific">Candidatus Enterococcus clewellii</name>
    <dbReference type="NCBI Taxonomy" id="1834193"/>
    <lineage>
        <taxon>Bacteria</taxon>
        <taxon>Bacillati</taxon>
        <taxon>Bacillota</taxon>
        <taxon>Bacilli</taxon>
        <taxon>Lactobacillales</taxon>
        <taxon>Enterococcaceae</taxon>
        <taxon>Enterococcus</taxon>
    </lineage>
</organism>
<dbReference type="CDD" id="cd00093">
    <property type="entry name" value="HTH_XRE"/>
    <property type="match status" value="1"/>
</dbReference>
<dbReference type="InterPro" id="IPR001387">
    <property type="entry name" value="Cro/C1-type_HTH"/>
</dbReference>
<dbReference type="PROSITE" id="PS50943">
    <property type="entry name" value="HTH_CROC1"/>
    <property type="match status" value="1"/>
</dbReference>
<evidence type="ECO:0000256" key="1">
    <source>
        <dbReference type="ARBA" id="ARBA00023125"/>
    </source>
</evidence>
<keyword evidence="2" id="KW-0812">Transmembrane</keyword>
<reference evidence="4" key="1">
    <citation type="submission" date="2017-05" db="EMBL/GenBank/DDBJ databases">
        <title>The Genome Sequence of Enterococcus sp. 9E7_DIV0242.</title>
        <authorList>
            <consortium name="The Broad Institute Genomics Platform"/>
            <consortium name="The Broad Institute Genomic Center for Infectious Diseases"/>
            <person name="Earl A."/>
            <person name="Manson A."/>
            <person name="Schwartman J."/>
            <person name="Gilmore M."/>
            <person name="Abouelleil A."/>
            <person name="Cao P."/>
            <person name="Chapman S."/>
            <person name="Cusick C."/>
            <person name="Shea T."/>
            <person name="Young S."/>
            <person name="Neafsey D."/>
            <person name="Nusbaum C."/>
            <person name="Birren B."/>
        </authorList>
    </citation>
    <scope>NUCLEOTIDE SEQUENCE [LARGE SCALE GENOMIC DNA]</scope>
    <source>
        <strain evidence="4">9E7_DIV0242</strain>
    </source>
</reference>
<dbReference type="Proteomes" id="UP000195141">
    <property type="component" value="Chromosome"/>
</dbReference>
<dbReference type="Pfam" id="PF01381">
    <property type="entry name" value="HTH_3"/>
    <property type="match status" value="1"/>
</dbReference>